<keyword evidence="1" id="KW-0677">Repeat</keyword>
<accession>A0A287CTD1</accession>
<evidence type="ECO:0000313" key="5">
    <source>
        <dbReference type="Proteomes" id="UP000005215"/>
    </source>
</evidence>
<dbReference type="GO" id="GO:0005102">
    <property type="term" value="F:signaling receptor binding"/>
    <property type="evidence" value="ECO:0007669"/>
    <property type="project" value="TreeGrafter"/>
</dbReference>
<dbReference type="SUPFAM" id="SSF50156">
    <property type="entry name" value="PDZ domain-like"/>
    <property type="match status" value="1"/>
</dbReference>
<dbReference type="GO" id="GO:0043495">
    <property type="term" value="F:protein-membrane adaptor activity"/>
    <property type="evidence" value="ECO:0007669"/>
    <property type="project" value="TreeGrafter"/>
</dbReference>
<evidence type="ECO:0000256" key="2">
    <source>
        <dbReference type="ARBA" id="ARBA00038110"/>
    </source>
</evidence>
<organism evidence="4 5">
    <name type="scientific">Ictidomys tridecemlineatus</name>
    <name type="common">Thirteen-lined ground squirrel</name>
    <name type="synonym">Spermophilus tridecemlineatus</name>
    <dbReference type="NCBI Taxonomy" id="43179"/>
    <lineage>
        <taxon>Eukaryota</taxon>
        <taxon>Metazoa</taxon>
        <taxon>Chordata</taxon>
        <taxon>Craniata</taxon>
        <taxon>Vertebrata</taxon>
        <taxon>Euteleostomi</taxon>
        <taxon>Mammalia</taxon>
        <taxon>Eutheria</taxon>
        <taxon>Euarchontoglires</taxon>
        <taxon>Glires</taxon>
        <taxon>Rodentia</taxon>
        <taxon>Sciuromorpha</taxon>
        <taxon>Sciuridae</taxon>
        <taxon>Xerinae</taxon>
        <taxon>Marmotini</taxon>
        <taxon>Ictidomys</taxon>
    </lineage>
</organism>
<dbReference type="Proteomes" id="UP000005215">
    <property type="component" value="Unassembled WGS sequence"/>
</dbReference>
<dbReference type="STRING" id="43179.ENSSTOP00000024537"/>
<reference evidence="4" key="3">
    <citation type="submission" date="2025-09" db="UniProtKB">
        <authorList>
            <consortium name="Ensembl"/>
        </authorList>
    </citation>
    <scope>IDENTIFICATION</scope>
</reference>
<dbReference type="PANTHER" id="PTHR14191">
    <property type="entry name" value="PDZ DOMAIN CONTAINING PROTEIN"/>
    <property type="match status" value="1"/>
</dbReference>
<dbReference type="PROSITE" id="PS50106">
    <property type="entry name" value="PDZ"/>
    <property type="match status" value="1"/>
</dbReference>
<dbReference type="EMBL" id="AGTP01027769">
    <property type="status" value="NOT_ANNOTATED_CDS"/>
    <property type="molecule type" value="Genomic_DNA"/>
</dbReference>
<protein>
    <recommendedName>
        <fullName evidence="3">PDZ domain-containing protein</fullName>
    </recommendedName>
</protein>
<dbReference type="GeneTree" id="ENSGT00950000182849"/>
<comment type="similarity">
    <text evidence="2">Belongs to the NHER family.</text>
</comment>
<keyword evidence="5" id="KW-1185">Reference proteome</keyword>
<dbReference type="InterPro" id="IPR001478">
    <property type="entry name" value="PDZ"/>
</dbReference>
<dbReference type="InterPro" id="IPR036034">
    <property type="entry name" value="PDZ_sf"/>
</dbReference>
<dbReference type="GO" id="GO:0016324">
    <property type="term" value="C:apical plasma membrane"/>
    <property type="evidence" value="ECO:0007669"/>
    <property type="project" value="TreeGrafter"/>
</dbReference>
<proteinExistence type="inferred from homology"/>
<reference evidence="5" key="1">
    <citation type="submission" date="2011-11" db="EMBL/GenBank/DDBJ databases">
        <title>The Draft Genome of Spermophilus tridecemlineatus.</title>
        <authorList>
            <consortium name="The Broad Institute Genome Assembly &amp; Analysis Group"/>
            <consortium name="Computational R&amp;D Group"/>
            <consortium name="and Sequencing Platform"/>
            <person name="Di Palma F."/>
            <person name="Alfoldi J."/>
            <person name="Johnson J."/>
            <person name="Berlin A."/>
            <person name="Gnerre S."/>
            <person name="Jaffe D."/>
            <person name="MacCallum I."/>
            <person name="Young S."/>
            <person name="Walker B.J."/>
            <person name="Lindblad-Toh K."/>
        </authorList>
    </citation>
    <scope>NUCLEOTIDE SEQUENCE [LARGE SCALE GENOMIC DNA]</scope>
</reference>
<evidence type="ECO:0000256" key="1">
    <source>
        <dbReference type="ARBA" id="ARBA00022737"/>
    </source>
</evidence>
<dbReference type="AlphaFoldDB" id="A0A287CTD1"/>
<dbReference type="InParanoid" id="A0A287CTD1"/>
<feature type="domain" description="PDZ" evidence="3">
    <location>
        <begin position="26"/>
        <end position="76"/>
    </location>
</feature>
<dbReference type="InterPro" id="IPR051067">
    <property type="entry name" value="NHER"/>
</dbReference>
<dbReference type="GO" id="GO:0072659">
    <property type="term" value="P:protein localization to plasma membrane"/>
    <property type="evidence" value="ECO:0007669"/>
    <property type="project" value="TreeGrafter"/>
</dbReference>
<dbReference type="Gene3D" id="2.30.42.10">
    <property type="match status" value="1"/>
</dbReference>
<sequence length="112" mass="12468">PWECQLSKKEGQSYGFFLRLEKETDEGSSAGKSVLLDGDRVLRINSIFVNKVEQMQVVDLVRKSGNSLTLLVLGGDSYKKVIKKNQVDLKELGQSQKDLGLNDKKLVPVMNG</sequence>
<dbReference type="PANTHER" id="PTHR14191:SF6">
    <property type="entry name" value="NA(+)_H(+) EXCHANGE REGULATORY COFACTOR NHE-RF3-RELATED"/>
    <property type="match status" value="1"/>
</dbReference>
<name>A0A287CTD1_ICTTR</name>
<dbReference type="Ensembl" id="ENSSTOT00000030764.1">
    <property type="protein sequence ID" value="ENSSTOP00000024537.1"/>
    <property type="gene ID" value="ENSSTOG00000030733.1"/>
</dbReference>
<reference evidence="4" key="2">
    <citation type="submission" date="2025-08" db="UniProtKB">
        <authorList>
            <consortium name="Ensembl"/>
        </authorList>
    </citation>
    <scope>IDENTIFICATION</scope>
</reference>
<dbReference type="Pfam" id="PF00595">
    <property type="entry name" value="PDZ"/>
    <property type="match status" value="1"/>
</dbReference>
<dbReference type="SMART" id="SM00228">
    <property type="entry name" value="PDZ"/>
    <property type="match status" value="1"/>
</dbReference>
<evidence type="ECO:0000259" key="3">
    <source>
        <dbReference type="PROSITE" id="PS50106"/>
    </source>
</evidence>
<evidence type="ECO:0000313" key="4">
    <source>
        <dbReference type="Ensembl" id="ENSSTOP00000024537.1"/>
    </source>
</evidence>